<evidence type="ECO:0000256" key="1">
    <source>
        <dbReference type="ARBA" id="ARBA00006974"/>
    </source>
</evidence>
<evidence type="ECO:0000256" key="2">
    <source>
        <dbReference type="ARBA" id="ARBA00022473"/>
    </source>
</evidence>
<evidence type="ECO:0000313" key="4">
    <source>
        <dbReference type="EMBL" id="EOA38785.1"/>
    </source>
</evidence>
<name>R0IJV6_9BRAS</name>
<dbReference type="Pfam" id="PF02519">
    <property type="entry name" value="Auxin_inducible"/>
    <property type="match status" value="1"/>
</dbReference>
<gene>
    <name evidence="4" type="ORF">CARUB_v10011035mg</name>
</gene>
<evidence type="ECO:0000313" key="5">
    <source>
        <dbReference type="Proteomes" id="UP000029121"/>
    </source>
</evidence>
<dbReference type="KEGG" id="crb:17898369"/>
<keyword evidence="2" id="KW-0217">Developmental protein</keyword>
<dbReference type="eggNOG" id="ENOG502S1QJ">
    <property type="taxonomic scope" value="Eukaryota"/>
</dbReference>
<accession>R0IJV6</accession>
<dbReference type="GO" id="GO:0009733">
    <property type="term" value="P:response to auxin"/>
    <property type="evidence" value="ECO:0007669"/>
    <property type="project" value="InterPro"/>
</dbReference>
<dbReference type="OrthoDB" id="838391at2759"/>
<keyword evidence="5" id="KW-1185">Reference proteome</keyword>
<evidence type="ECO:0008006" key="6">
    <source>
        <dbReference type="Google" id="ProtNLM"/>
    </source>
</evidence>
<dbReference type="STRING" id="81985.R0IJV6"/>
<reference evidence="5" key="1">
    <citation type="journal article" date="2013" name="Nat. Genet.">
        <title>The Capsella rubella genome and the genomic consequences of rapid mating system evolution.</title>
        <authorList>
            <person name="Slotte T."/>
            <person name="Hazzouri K.M."/>
            <person name="Agren J.A."/>
            <person name="Koenig D."/>
            <person name="Maumus F."/>
            <person name="Guo Y.L."/>
            <person name="Steige K."/>
            <person name="Platts A.E."/>
            <person name="Escobar J.S."/>
            <person name="Newman L.K."/>
            <person name="Wang W."/>
            <person name="Mandakova T."/>
            <person name="Vello E."/>
            <person name="Smith L.M."/>
            <person name="Henz S.R."/>
            <person name="Steffen J."/>
            <person name="Takuno S."/>
            <person name="Brandvain Y."/>
            <person name="Coop G."/>
            <person name="Andolfatto P."/>
            <person name="Hu T.T."/>
            <person name="Blanchette M."/>
            <person name="Clark R.M."/>
            <person name="Quesneville H."/>
            <person name="Nordborg M."/>
            <person name="Gaut B.S."/>
            <person name="Lysak M.A."/>
            <person name="Jenkins J."/>
            <person name="Grimwood J."/>
            <person name="Chapman J."/>
            <person name="Prochnik S."/>
            <person name="Shu S."/>
            <person name="Rokhsar D."/>
            <person name="Schmutz J."/>
            <person name="Weigel D."/>
            <person name="Wright S.I."/>
        </authorList>
    </citation>
    <scope>NUCLEOTIDE SEQUENCE [LARGE SCALE GENOMIC DNA]</scope>
    <source>
        <strain evidence="5">cv. Monte Gargano</strain>
    </source>
</reference>
<keyword evidence="3" id="KW-0341">Growth regulation</keyword>
<dbReference type="EMBL" id="KB870805">
    <property type="protein sequence ID" value="EOA38785.1"/>
    <property type="molecule type" value="Genomic_DNA"/>
</dbReference>
<proteinExistence type="inferred from homology"/>
<dbReference type="AlphaFoldDB" id="R0IJV6"/>
<evidence type="ECO:0000256" key="3">
    <source>
        <dbReference type="ARBA" id="ARBA00022604"/>
    </source>
</evidence>
<dbReference type="PANTHER" id="PTHR31374">
    <property type="entry name" value="AUXIN-INDUCED PROTEIN-LIKE-RELATED"/>
    <property type="match status" value="1"/>
</dbReference>
<organism evidence="4 5">
    <name type="scientific">Capsella rubella</name>
    <dbReference type="NCBI Taxonomy" id="81985"/>
    <lineage>
        <taxon>Eukaryota</taxon>
        <taxon>Viridiplantae</taxon>
        <taxon>Streptophyta</taxon>
        <taxon>Embryophyta</taxon>
        <taxon>Tracheophyta</taxon>
        <taxon>Spermatophyta</taxon>
        <taxon>Magnoliopsida</taxon>
        <taxon>eudicotyledons</taxon>
        <taxon>Gunneridae</taxon>
        <taxon>Pentapetalae</taxon>
        <taxon>rosids</taxon>
        <taxon>malvids</taxon>
        <taxon>Brassicales</taxon>
        <taxon>Brassicaceae</taxon>
        <taxon>Camelineae</taxon>
        <taxon>Capsella</taxon>
    </lineage>
</organism>
<dbReference type="PANTHER" id="PTHR31374:SF254">
    <property type="entry name" value="AUXIN-RESPONSIVE PROTEIN SAUR41"/>
    <property type="match status" value="1"/>
</dbReference>
<dbReference type="Proteomes" id="UP000029121">
    <property type="component" value="Unassembled WGS sequence"/>
</dbReference>
<dbReference type="InterPro" id="IPR003676">
    <property type="entry name" value="SAUR_fam"/>
</dbReference>
<sequence>MKHLIRRLSRVADSSSEFSIRRSTSSLRNRRGHHRLHAPPPWSICPARRVNTTVPAGHVPVYVGEEMERFVVSAELMNHPIFVGLLNRSAQEYGYAQKGVLHIPCHVIVFERVVETLRLGGFEESGGDIQDLVASLLAGDDDLMILETTTE</sequence>
<comment type="similarity">
    <text evidence="1">Belongs to the ARG7 family.</text>
</comment>
<protein>
    <recommendedName>
        <fullName evidence="6">Auxin-responsive family protein</fullName>
    </recommendedName>
</protein>